<feature type="domain" description="Rhodanese" evidence="7">
    <location>
        <begin position="22"/>
        <end position="67"/>
    </location>
</feature>
<evidence type="ECO:0000256" key="1">
    <source>
        <dbReference type="ARBA" id="ARBA00008601"/>
    </source>
</evidence>
<dbReference type="Pfam" id="PF00782">
    <property type="entry name" value="DSPc"/>
    <property type="match status" value="1"/>
</dbReference>
<dbReference type="CDD" id="cd14498">
    <property type="entry name" value="DSP"/>
    <property type="match status" value="1"/>
</dbReference>
<feature type="domain" description="Tyrosine specific protein phosphatases" evidence="6">
    <location>
        <begin position="211"/>
        <end position="263"/>
    </location>
</feature>
<dbReference type="PROSITE" id="PS50206">
    <property type="entry name" value="RHODANESE_3"/>
    <property type="match status" value="1"/>
</dbReference>
<dbReference type="SUPFAM" id="SSF52799">
    <property type="entry name" value="(Phosphotyrosine protein) phosphatases II"/>
    <property type="match status" value="1"/>
</dbReference>
<dbReference type="Pfam" id="PF00581">
    <property type="entry name" value="Rhodanese"/>
    <property type="match status" value="1"/>
</dbReference>
<dbReference type="GO" id="GO:0043409">
    <property type="term" value="P:negative regulation of MAPK cascade"/>
    <property type="evidence" value="ECO:0007669"/>
    <property type="project" value="TreeGrafter"/>
</dbReference>
<evidence type="ECO:0000313" key="9">
    <source>
        <dbReference type="Proteomes" id="UP001162131"/>
    </source>
</evidence>
<dbReference type="CDD" id="cd00158">
    <property type="entry name" value="RHOD"/>
    <property type="match status" value="1"/>
</dbReference>
<evidence type="ECO:0000313" key="8">
    <source>
        <dbReference type="EMBL" id="CAG9336033.1"/>
    </source>
</evidence>
<keyword evidence="9" id="KW-1185">Reference proteome</keyword>
<evidence type="ECO:0000256" key="4">
    <source>
        <dbReference type="ARBA" id="ARBA00022912"/>
    </source>
</evidence>
<evidence type="ECO:0000259" key="5">
    <source>
        <dbReference type="PROSITE" id="PS50054"/>
    </source>
</evidence>
<reference evidence="8" key="1">
    <citation type="submission" date="2021-09" db="EMBL/GenBank/DDBJ databases">
        <authorList>
            <consortium name="AG Swart"/>
            <person name="Singh M."/>
            <person name="Singh A."/>
            <person name="Seah K."/>
            <person name="Emmerich C."/>
        </authorList>
    </citation>
    <scope>NUCLEOTIDE SEQUENCE</scope>
    <source>
        <strain evidence="8">ATCC30299</strain>
    </source>
</reference>
<proteinExistence type="inferred from homology"/>
<comment type="similarity">
    <text evidence="1">Belongs to the protein-tyrosine phosphatase family. Non-receptor class dual specificity subfamily.</text>
</comment>
<keyword evidence="4" id="KW-0904">Protein phosphatase</keyword>
<dbReference type="AlphaFoldDB" id="A0AAU9KE68"/>
<evidence type="ECO:0000256" key="2">
    <source>
        <dbReference type="ARBA" id="ARBA00013064"/>
    </source>
</evidence>
<feature type="domain" description="Tyrosine-protein phosphatase" evidence="5">
    <location>
        <begin position="141"/>
        <end position="285"/>
    </location>
</feature>
<dbReference type="InterPro" id="IPR020422">
    <property type="entry name" value="TYR_PHOSPHATASE_DUAL_dom"/>
</dbReference>
<dbReference type="PROSITE" id="PS00383">
    <property type="entry name" value="TYR_PHOSPHATASE_1"/>
    <property type="match status" value="1"/>
</dbReference>
<dbReference type="PROSITE" id="PS50054">
    <property type="entry name" value="TYR_PHOSPHATASE_DUAL"/>
    <property type="match status" value="1"/>
</dbReference>
<dbReference type="PROSITE" id="PS50056">
    <property type="entry name" value="TYR_PHOSPHATASE_2"/>
    <property type="match status" value="1"/>
</dbReference>
<dbReference type="PANTHER" id="PTHR10159:SF519">
    <property type="entry name" value="DUAL SPECIFICITY PROTEIN PHOSPHATASE MPK3"/>
    <property type="match status" value="1"/>
</dbReference>
<dbReference type="PRINTS" id="PR01908">
    <property type="entry name" value="ADSPHPHTASE"/>
</dbReference>
<dbReference type="Gene3D" id="3.40.250.10">
    <property type="entry name" value="Rhodanese-like domain"/>
    <property type="match status" value="1"/>
</dbReference>
<evidence type="ECO:0000259" key="6">
    <source>
        <dbReference type="PROSITE" id="PS50056"/>
    </source>
</evidence>
<dbReference type="InterPro" id="IPR036873">
    <property type="entry name" value="Rhodanese-like_dom_sf"/>
</dbReference>
<organism evidence="8 9">
    <name type="scientific">Blepharisma stoltei</name>
    <dbReference type="NCBI Taxonomy" id="1481888"/>
    <lineage>
        <taxon>Eukaryota</taxon>
        <taxon>Sar</taxon>
        <taxon>Alveolata</taxon>
        <taxon>Ciliophora</taxon>
        <taxon>Postciliodesmatophora</taxon>
        <taxon>Heterotrichea</taxon>
        <taxon>Heterotrichida</taxon>
        <taxon>Blepharismidae</taxon>
        <taxon>Blepharisma</taxon>
    </lineage>
</organism>
<dbReference type="EC" id="3.1.3.48" evidence="2"/>
<dbReference type="Gene3D" id="3.90.190.10">
    <property type="entry name" value="Protein tyrosine phosphatase superfamily"/>
    <property type="match status" value="1"/>
</dbReference>
<dbReference type="GO" id="GO:0004725">
    <property type="term" value="F:protein tyrosine phosphatase activity"/>
    <property type="evidence" value="ECO:0007669"/>
    <property type="project" value="UniProtKB-EC"/>
</dbReference>
<keyword evidence="3" id="KW-0378">Hydrolase</keyword>
<dbReference type="InterPro" id="IPR000387">
    <property type="entry name" value="Tyr_Pase_dom"/>
</dbReference>
<dbReference type="SMART" id="SM00195">
    <property type="entry name" value="DSPc"/>
    <property type="match status" value="1"/>
</dbReference>
<evidence type="ECO:0000259" key="7">
    <source>
        <dbReference type="PROSITE" id="PS50206"/>
    </source>
</evidence>
<dbReference type="GO" id="GO:0005737">
    <property type="term" value="C:cytoplasm"/>
    <property type="evidence" value="ECO:0007669"/>
    <property type="project" value="TreeGrafter"/>
</dbReference>
<dbReference type="Proteomes" id="UP001162131">
    <property type="component" value="Unassembled WGS sequence"/>
</dbReference>
<sequence>MSRLLAKEHIDSQYVFNMIQCYSDRYLIIDVRDQSDFNSMHLARSINIPYRSRFSDSPNINELKANVIGDASLFDRRRRFMIFIVYSPPSIVFSREVDYILKKDKCREVYILNEPFSSFAEKFPFMCEAVNIPSVMPRHGYPSEIISNKLYLGDFHHAEEPLVLQNLKITHILNATNGFDYKFESRGVVYLRLGVEDLETENISRHFQMAFEFIDHVMSSDKFRVLVHCAQGVSRSATFVIMYIMKSMGVSYEEAFSFVKRHREIIKPNEGFACQLRSFADVTEEAGCMIVKNCQKDVTID</sequence>
<dbReference type="EMBL" id="CAJZBQ010000063">
    <property type="protein sequence ID" value="CAG9336033.1"/>
    <property type="molecule type" value="Genomic_DNA"/>
</dbReference>
<dbReference type="InterPro" id="IPR001763">
    <property type="entry name" value="Rhodanese-like_dom"/>
</dbReference>
<dbReference type="InterPro" id="IPR000340">
    <property type="entry name" value="Dual-sp_phosphatase_cat-dom"/>
</dbReference>
<dbReference type="InterPro" id="IPR029021">
    <property type="entry name" value="Prot-tyrosine_phosphatase-like"/>
</dbReference>
<evidence type="ECO:0000256" key="3">
    <source>
        <dbReference type="ARBA" id="ARBA00022801"/>
    </source>
</evidence>
<dbReference type="PANTHER" id="PTHR10159">
    <property type="entry name" value="DUAL SPECIFICITY PROTEIN PHOSPHATASE"/>
    <property type="match status" value="1"/>
</dbReference>
<accession>A0AAU9KE68</accession>
<dbReference type="InterPro" id="IPR016130">
    <property type="entry name" value="Tyr_Pase_AS"/>
</dbReference>
<dbReference type="SUPFAM" id="SSF52821">
    <property type="entry name" value="Rhodanese/Cell cycle control phosphatase"/>
    <property type="match status" value="1"/>
</dbReference>
<gene>
    <name evidence="8" type="ORF">BSTOLATCC_MIC65340</name>
</gene>
<comment type="caution">
    <text evidence="8">The sequence shown here is derived from an EMBL/GenBank/DDBJ whole genome shotgun (WGS) entry which is preliminary data.</text>
</comment>
<name>A0AAU9KE68_9CILI</name>
<protein>
    <recommendedName>
        <fullName evidence="2">protein-tyrosine-phosphatase</fullName>
        <ecNumber evidence="2">3.1.3.48</ecNumber>
    </recommendedName>
</protein>